<comment type="caution">
    <text evidence="5">The sequence shown here is derived from an EMBL/GenBank/DDBJ whole genome shotgun (WGS) entry which is preliminary data.</text>
</comment>
<dbReference type="GO" id="GO:0033539">
    <property type="term" value="P:fatty acid beta-oxidation using acyl-CoA dehydrogenase"/>
    <property type="evidence" value="ECO:0007669"/>
    <property type="project" value="TreeGrafter"/>
</dbReference>
<dbReference type="SUPFAM" id="SSF52402">
    <property type="entry name" value="Adenine nucleotide alpha hydrolases-like"/>
    <property type="match status" value="1"/>
</dbReference>
<keyword evidence="2" id="KW-0813">Transport</keyword>
<comment type="cofactor">
    <cofactor evidence="3">
        <name>FAD</name>
        <dbReference type="ChEBI" id="CHEBI:57692"/>
    </cofactor>
    <text evidence="3">Binds 1 FAD per dimer.</text>
</comment>
<organism evidence="5 6">
    <name type="scientific">Pontibacter cellulosilyticus</name>
    <dbReference type="NCBI Taxonomy" id="1720253"/>
    <lineage>
        <taxon>Bacteria</taxon>
        <taxon>Pseudomonadati</taxon>
        <taxon>Bacteroidota</taxon>
        <taxon>Cytophagia</taxon>
        <taxon>Cytophagales</taxon>
        <taxon>Hymenobacteraceae</taxon>
        <taxon>Pontibacter</taxon>
    </lineage>
</organism>
<evidence type="ECO:0000259" key="4">
    <source>
        <dbReference type="SMART" id="SM00893"/>
    </source>
</evidence>
<dbReference type="EMBL" id="JACRVF010000001">
    <property type="protein sequence ID" value="MBC5992176.1"/>
    <property type="molecule type" value="Genomic_DNA"/>
</dbReference>
<dbReference type="Gene3D" id="3.40.50.1220">
    <property type="entry name" value="TPP-binding domain"/>
    <property type="match status" value="1"/>
</dbReference>
<dbReference type="GO" id="GO:0050660">
    <property type="term" value="F:flavin adenine dinucleotide binding"/>
    <property type="evidence" value="ECO:0007669"/>
    <property type="project" value="InterPro"/>
</dbReference>
<dbReference type="RefSeq" id="WP_187066133.1">
    <property type="nucleotide sequence ID" value="NZ_JACRVF010000001.1"/>
</dbReference>
<feature type="binding site" evidence="3">
    <location>
        <position position="291"/>
    </location>
    <ligand>
        <name>FAD</name>
        <dbReference type="ChEBI" id="CHEBI:57692"/>
    </ligand>
</feature>
<dbReference type="InterPro" id="IPR014731">
    <property type="entry name" value="ETF_asu_C"/>
</dbReference>
<dbReference type="AlphaFoldDB" id="A0A923N655"/>
<dbReference type="SUPFAM" id="SSF52467">
    <property type="entry name" value="DHS-like NAD/FAD-binding domain"/>
    <property type="match status" value="1"/>
</dbReference>
<proteinExistence type="inferred from homology"/>
<feature type="binding site" evidence="3">
    <location>
        <begin position="270"/>
        <end position="277"/>
    </location>
    <ligand>
        <name>FAD</name>
        <dbReference type="ChEBI" id="CHEBI:57692"/>
    </ligand>
</feature>
<dbReference type="PIRSF" id="PIRSF000089">
    <property type="entry name" value="Electra_flavoP_a"/>
    <property type="match status" value="1"/>
</dbReference>
<gene>
    <name evidence="5" type="ORF">H8S84_04920</name>
</gene>
<name>A0A923N655_9BACT</name>
<reference evidence="5" key="1">
    <citation type="submission" date="2020-08" db="EMBL/GenBank/DDBJ databases">
        <title>Pontibacter sp. SD6 16S ribosomal RNA gene Genome sequencing and assembly.</title>
        <authorList>
            <person name="Kang M."/>
        </authorList>
    </citation>
    <scope>NUCLEOTIDE SEQUENCE</scope>
    <source>
        <strain evidence="5">SD6</strain>
    </source>
</reference>
<accession>A0A923N655</accession>
<evidence type="ECO:0000313" key="5">
    <source>
        <dbReference type="EMBL" id="MBC5992176.1"/>
    </source>
</evidence>
<comment type="similarity">
    <text evidence="1">Belongs to the ETF alpha-subunit/FixB family.</text>
</comment>
<dbReference type="InterPro" id="IPR029035">
    <property type="entry name" value="DHS-like_NAD/FAD-binding_dom"/>
</dbReference>
<dbReference type="Proteomes" id="UP000603640">
    <property type="component" value="Unassembled WGS sequence"/>
</dbReference>
<dbReference type="SMART" id="SM00893">
    <property type="entry name" value="ETF"/>
    <property type="match status" value="1"/>
</dbReference>
<dbReference type="InterPro" id="IPR014729">
    <property type="entry name" value="Rossmann-like_a/b/a_fold"/>
</dbReference>
<keyword evidence="3" id="KW-0274">FAD</keyword>
<dbReference type="InterPro" id="IPR014730">
    <property type="entry name" value="ETF_a/b_N"/>
</dbReference>
<evidence type="ECO:0000313" key="6">
    <source>
        <dbReference type="Proteomes" id="UP000603640"/>
    </source>
</evidence>
<dbReference type="GO" id="GO:0009055">
    <property type="term" value="F:electron transfer activity"/>
    <property type="evidence" value="ECO:0007669"/>
    <property type="project" value="InterPro"/>
</dbReference>
<feature type="domain" description="Electron transfer flavoprotein alpha/beta-subunit N-terminal" evidence="4">
    <location>
        <begin position="3"/>
        <end position="189"/>
    </location>
</feature>
<dbReference type="Gene3D" id="3.40.50.620">
    <property type="entry name" value="HUPs"/>
    <property type="match status" value="1"/>
</dbReference>
<keyword evidence="6" id="KW-1185">Reference proteome</keyword>
<dbReference type="PANTHER" id="PTHR43153">
    <property type="entry name" value="ELECTRON TRANSFER FLAVOPROTEIN ALPHA"/>
    <property type="match status" value="1"/>
</dbReference>
<protein>
    <submittedName>
        <fullName evidence="5">Electron transfer flavoprotein subunit alpha/FixB family protein</fullName>
    </submittedName>
</protein>
<dbReference type="PANTHER" id="PTHR43153:SF1">
    <property type="entry name" value="ELECTRON TRANSFER FLAVOPROTEIN SUBUNIT ALPHA, MITOCHONDRIAL"/>
    <property type="match status" value="1"/>
</dbReference>
<feature type="binding site" evidence="3">
    <location>
        <position position="214"/>
    </location>
    <ligand>
        <name>FAD</name>
        <dbReference type="ChEBI" id="CHEBI:57692"/>
    </ligand>
</feature>
<evidence type="ECO:0000256" key="1">
    <source>
        <dbReference type="ARBA" id="ARBA00005817"/>
    </source>
</evidence>
<sequence length="326" mass="33766">MSVLVFVEGLNGEIKKSSLEAASYGSQVAQQLGTTATAVAIGEVHEDALAKLGEQGISKVLYDADDRLKQFVADAYVKVIAKAAQQESAKVLVFSNSNIGAAVGSKLAVRLNGSLATNVTTLPKTEGGSFVVTRGVFSGKAFADVALTSDVKIIAVKKNSFEVSSNGGANATVEKLSADLADADFAAAPKETVMQDTDGGVLLPEAEIVVSGGRGLKGPENWHLVEDLAKALGAATACSKPVSDLDWRPHHEHVGQTGITVSPNLYIAIGISGAIQHLAGVNSSKVIVVINKDPEAPFFKAADYGIVGDAFDVVPKLIEAARALDK</sequence>
<dbReference type="Pfam" id="PF00766">
    <property type="entry name" value="ETF_alpha"/>
    <property type="match status" value="1"/>
</dbReference>
<keyword evidence="3" id="KW-0285">Flavoprotein</keyword>
<dbReference type="InterPro" id="IPR001308">
    <property type="entry name" value="ETF_a/FixB"/>
</dbReference>
<keyword evidence="2" id="KW-0249">Electron transport</keyword>
<dbReference type="Pfam" id="PF01012">
    <property type="entry name" value="ETF"/>
    <property type="match status" value="1"/>
</dbReference>
<evidence type="ECO:0000256" key="3">
    <source>
        <dbReference type="PIRSR" id="PIRSR000089-1"/>
    </source>
</evidence>
<evidence type="ECO:0000256" key="2">
    <source>
        <dbReference type="ARBA" id="ARBA00022982"/>
    </source>
</evidence>